<dbReference type="AlphaFoldDB" id="A0AAV8X2P5"/>
<reference evidence="1" key="1">
    <citation type="journal article" date="2023" name="Insect Mol. Biol.">
        <title>Genome sequencing provides insights into the evolution of gene families encoding plant cell wall-degrading enzymes in longhorned beetles.</title>
        <authorList>
            <person name="Shin N.R."/>
            <person name="Okamura Y."/>
            <person name="Kirsch R."/>
            <person name="Pauchet Y."/>
        </authorList>
    </citation>
    <scope>NUCLEOTIDE SEQUENCE</scope>
    <source>
        <strain evidence="1">AMC_N1</strain>
    </source>
</reference>
<accession>A0AAV8X2P5</accession>
<dbReference type="EMBL" id="JAPWTK010001400">
    <property type="protein sequence ID" value="KAJ8932652.1"/>
    <property type="molecule type" value="Genomic_DNA"/>
</dbReference>
<gene>
    <name evidence="1" type="ORF">NQ318_000480</name>
</gene>
<evidence type="ECO:0000313" key="1">
    <source>
        <dbReference type="EMBL" id="KAJ8932652.1"/>
    </source>
</evidence>
<sequence>MEEAGFGRNGNNVASPVDSSLAVCGGIEIKPFMDKSYNPEANHTAIKIEPCQDVETAQNQPESMMEYHELEGCLGIKSEEPGIKQEEDECDR</sequence>
<evidence type="ECO:0000313" key="2">
    <source>
        <dbReference type="Proteomes" id="UP001162162"/>
    </source>
</evidence>
<dbReference type="Proteomes" id="UP001162162">
    <property type="component" value="Unassembled WGS sequence"/>
</dbReference>
<keyword evidence="2" id="KW-1185">Reference proteome</keyword>
<organism evidence="1 2">
    <name type="scientific">Aromia moschata</name>
    <dbReference type="NCBI Taxonomy" id="1265417"/>
    <lineage>
        <taxon>Eukaryota</taxon>
        <taxon>Metazoa</taxon>
        <taxon>Ecdysozoa</taxon>
        <taxon>Arthropoda</taxon>
        <taxon>Hexapoda</taxon>
        <taxon>Insecta</taxon>
        <taxon>Pterygota</taxon>
        <taxon>Neoptera</taxon>
        <taxon>Endopterygota</taxon>
        <taxon>Coleoptera</taxon>
        <taxon>Polyphaga</taxon>
        <taxon>Cucujiformia</taxon>
        <taxon>Chrysomeloidea</taxon>
        <taxon>Cerambycidae</taxon>
        <taxon>Cerambycinae</taxon>
        <taxon>Callichromatini</taxon>
        <taxon>Aromia</taxon>
    </lineage>
</organism>
<proteinExistence type="predicted"/>
<protein>
    <submittedName>
        <fullName evidence="1">Uncharacterized protein</fullName>
    </submittedName>
</protein>
<name>A0AAV8X2P5_9CUCU</name>
<comment type="caution">
    <text evidence="1">The sequence shown here is derived from an EMBL/GenBank/DDBJ whole genome shotgun (WGS) entry which is preliminary data.</text>
</comment>